<organism evidence="2 3">
    <name type="scientific">Paraphaeosphaeria sporulosa</name>
    <dbReference type="NCBI Taxonomy" id="1460663"/>
    <lineage>
        <taxon>Eukaryota</taxon>
        <taxon>Fungi</taxon>
        <taxon>Dikarya</taxon>
        <taxon>Ascomycota</taxon>
        <taxon>Pezizomycotina</taxon>
        <taxon>Dothideomycetes</taxon>
        <taxon>Pleosporomycetidae</taxon>
        <taxon>Pleosporales</taxon>
        <taxon>Massarineae</taxon>
        <taxon>Didymosphaeriaceae</taxon>
        <taxon>Paraphaeosphaeria</taxon>
    </lineage>
</organism>
<evidence type="ECO:0000256" key="1">
    <source>
        <dbReference type="SAM" id="MobiDB-lite"/>
    </source>
</evidence>
<name>A0A177BVI9_9PLEO</name>
<dbReference type="InParanoid" id="A0A177BVI9"/>
<dbReference type="RefSeq" id="XP_018028923.1">
    <property type="nucleotide sequence ID" value="XM_018186209.1"/>
</dbReference>
<accession>A0A177BVI9</accession>
<gene>
    <name evidence="2" type="ORF">CC84DRAFT_429625</name>
</gene>
<evidence type="ECO:0000313" key="2">
    <source>
        <dbReference type="EMBL" id="OAF98557.1"/>
    </source>
</evidence>
<proteinExistence type="predicted"/>
<dbReference type="AlphaFoldDB" id="A0A177BVI9"/>
<dbReference type="EMBL" id="KV441566">
    <property type="protein sequence ID" value="OAF98557.1"/>
    <property type="molecule type" value="Genomic_DNA"/>
</dbReference>
<reference evidence="2 3" key="1">
    <citation type="submission" date="2016-05" db="EMBL/GenBank/DDBJ databases">
        <title>Comparative analysis of secretome profiles of manganese(II)-oxidizing ascomycete fungi.</title>
        <authorList>
            <consortium name="DOE Joint Genome Institute"/>
            <person name="Zeiner C.A."/>
            <person name="Purvine S.O."/>
            <person name="Zink E.M."/>
            <person name="Wu S."/>
            <person name="Pasa-Tolic L."/>
            <person name="Chaput D.L."/>
            <person name="Haridas S."/>
            <person name="Grigoriev I.V."/>
            <person name="Santelli C.M."/>
            <person name="Hansel C.M."/>
        </authorList>
    </citation>
    <scope>NUCLEOTIDE SEQUENCE [LARGE SCALE GENOMIC DNA]</scope>
    <source>
        <strain evidence="2 3">AP3s5-JAC2a</strain>
    </source>
</reference>
<keyword evidence="3" id="KW-1185">Reference proteome</keyword>
<protein>
    <submittedName>
        <fullName evidence="2">Uncharacterized protein</fullName>
    </submittedName>
</protein>
<dbReference type="GeneID" id="28769695"/>
<feature type="region of interest" description="Disordered" evidence="1">
    <location>
        <begin position="41"/>
        <end position="94"/>
    </location>
</feature>
<dbReference type="Proteomes" id="UP000077069">
    <property type="component" value="Unassembled WGS sequence"/>
</dbReference>
<evidence type="ECO:0000313" key="3">
    <source>
        <dbReference type="Proteomes" id="UP000077069"/>
    </source>
</evidence>
<sequence length="169" mass="18395">MLVTRVTGRATSRPRCRPRWTWTAWPTRRATRTMACRPMQTRLQRWRTRRSTQTTRMAPPLTQSSSSRAPPPAAAAPRAAAPTTTSPSASRSWLAAAATSPSPLPWTPLPALASIRSIALTAHLDTATSWMSKRGGIMARGSSQAHGSTRRLRRPGTPCAICRLGTATR</sequence>
<feature type="compositionally biased region" description="Low complexity" evidence="1">
    <location>
        <begin position="75"/>
        <end position="94"/>
    </location>
</feature>